<name>A0A0B0HC18_SOVGS</name>
<evidence type="ECO:0000313" key="9">
    <source>
        <dbReference type="Proteomes" id="UP000190962"/>
    </source>
</evidence>
<accession>A0A0B0HC18</accession>
<dbReference type="InterPro" id="IPR036909">
    <property type="entry name" value="Cyt_c-like_dom_sf"/>
</dbReference>
<dbReference type="GO" id="GO:0020037">
    <property type="term" value="F:heme binding"/>
    <property type="evidence" value="ECO:0007669"/>
    <property type="project" value="InterPro"/>
</dbReference>
<comment type="caution">
    <text evidence="6">The sequence shown here is derived from an EMBL/GenBank/DDBJ whole genome shotgun (WGS) entry which is preliminary data.</text>
</comment>
<dbReference type="Pfam" id="PF09086">
    <property type="entry name" value="DUF1924"/>
    <property type="match status" value="1"/>
</dbReference>
<evidence type="ECO:0000256" key="3">
    <source>
        <dbReference type="ARBA" id="ARBA00023004"/>
    </source>
</evidence>
<dbReference type="GO" id="GO:0046872">
    <property type="term" value="F:metal ion binding"/>
    <property type="evidence" value="ECO:0007669"/>
    <property type="project" value="UniProtKB-KW"/>
</dbReference>
<dbReference type="AlphaFoldDB" id="A0A0B0HC18"/>
<evidence type="ECO:0000259" key="5">
    <source>
        <dbReference type="PROSITE" id="PS51007"/>
    </source>
</evidence>
<dbReference type="OrthoDB" id="5295318at2"/>
<dbReference type="EMBL" id="JRAA01000002">
    <property type="protein sequence ID" value="KHF24976.1"/>
    <property type="molecule type" value="Genomic_DNA"/>
</dbReference>
<dbReference type="GO" id="GO:0009055">
    <property type="term" value="F:electron transfer activity"/>
    <property type="evidence" value="ECO:0007669"/>
    <property type="project" value="InterPro"/>
</dbReference>
<dbReference type="Proteomes" id="UP000030856">
    <property type="component" value="Unassembled WGS sequence"/>
</dbReference>
<evidence type="ECO:0000256" key="1">
    <source>
        <dbReference type="ARBA" id="ARBA00022617"/>
    </source>
</evidence>
<dbReference type="InterPro" id="IPR009056">
    <property type="entry name" value="Cyt_c-like_dom"/>
</dbReference>
<dbReference type="Gene3D" id="1.10.760.10">
    <property type="entry name" value="Cytochrome c-like domain"/>
    <property type="match status" value="1"/>
</dbReference>
<dbReference type="InterPro" id="IPR015170">
    <property type="entry name" value="DUF1924_SHP"/>
</dbReference>
<evidence type="ECO:0000313" key="7">
    <source>
        <dbReference type="EMBL" id="OOY34634.1"/>
    </source>
</evidence>
<dbReference type="EMBL" id="MPNX01000013">
    <property type="protein sequence ID" value="OOY34634.1"/>
    <property type="molecule type" value="Genomic_DNA"/>
</dbReference>
<sequence length="126" mass="14353">MRLIAILYYLIPLLLIQTVTAGQTISNADTVSASTAGEKLWNQEFTHSEKPRSCAACHGENPGLEGKHVRTGKRIKPMAPSITPGRLTDVKKVEKWFKRNCKWTLGRECTPEEKRHFIAYVENWKE</sequence>
<reference evidence="6 8" key="1">
    <citation type="journal article" date="2014" name="BMC Genomics">
        <title>The genome of the intracellular bacterium of the coastal bivalve, Solemya velum: a blueprint for thriving in and out of symbiosis.</title>
        <authorList>
            <person name="Dmytrenko O."/>
            <person name="Russell S.L."/>
            <person name="Loo W.T."/>
            <person name="Fontanez K.M."/>
            <person name="Liao L."/>
            <person name="Roeselers G."/>
            <person name="Sharma R."/>
            <person name="Stewart F.J."/>
            <person name="Newton I.L."/>
            <person name="Woyke T."/>
            <person name="Wu D."/>
            <person name="Lang J.M."/>
            <person name="Eisen J.A."/>
            <person name="Cavanaugh C.M."/>
        </authorList>
    </citation>
    <scope>NUCLEOTIDE SEQUENCE [LARGE SCALE GENOMIC DNA]</scope>
    <source>
        <strain evidence="6 8">WH</strain>
    </source>
</reference>
<keyword evidence="8" id="KW-1185">Reference proteome</keyword>
<evidence type="ECO:0000256" key="2">
    <source>
        <dbReference type="ARBA" id="ARBA00022723"/>
    </source>
</evidence>
<evidence type="ECO:0000313" key="6">
    <source>
        <dbReference type="EMBL" id="KHF24976.1"/>
    </source>
</evidence>
<dbReference type="SUPFAM" id="SSF46626">
    <property type="entry name" value="Cytochrome c"/>
    <property type="match status" value="1"/>
</dbReference>
<evidence type="ECO:0000313" key="8">
    <source>
        <dbReference type="Proteomes" id="UP000030856"/>
    </source>
</evidence>
<reference evidence="7 9" key="2">
    <citation type="submission" date="2016-11" db="EMBL/GenBank/DDBJ databases">
        <title>Mixed transmission modes and dynamic genome evolution in an obligate animal-bacterial symbiosis.</title>
        <authorList>
            <person name="Russell S.L."/>
            <person name="Corbett-Detig R.B."/>
            <person name="Cavanaugh C.M."/>
        </authorList>
    </citation>
    <scope>NUCLEOTIDE SEQUENCE [LARGE SCALE GENOMIC DNA]</scope>
    <source>
        <strain evidence="7">MA-KB16</strain>
    </source>
</reference>
<dbReference type="PATRIC" id="fig|2340.3.peg.1612"/>
<protein>
    <recommendedName>
        <fullName evidence="5">Cytochrome c domain-containing protein</fullName>
    </recommendedName>
</protein>
<keyword evidence="1 4" id="KW-0349">Heme</keyword>
<dbReference type="eggNOG" id="COG2010">
    <property type="taxonomic scope" value="Bacteria"/>
</dbReference>
<dbReference type="PROSITE" id="PS51007">
    <property type="entry name" value="CYTC"/>
    <property type="match status" value="1"/>
</dbReference>
<gene>
    <name evidence="7" type="ORF">BOV88_09285</name>
    <name evidence="6" type="ORF">JV46_08910</name>
</gene>
<dbReference type="Proteomes" id="UP000190962">
    <property type="component" value="Unassembled WGS sequence"/>
</dbReference>
<organism evidence="6 8">
    <name type="scientific">Solemya velum gill symbiont</name>
    <dbReference type="NCBI Taxonomy" id="2340"/>
    <lineage>
        <taxon>Bacteria</taxon>
        <taxon>Pseudomonadati</taxon>
        <taxon>Pseudomonadota</taxon>
        <taxon>Gammaproteobacteria</taxon>
        <taxon>sulfur-oxidizing symbionts</taxon>
    </lineage>
</organism>
<evidence type="ECO:0000256" key="4">
    <source>
        <dbReference type="PROSITE-ProRule" id="PRU00433"/>
    </source>
</evidence>
<keyword evidence="3 4" id="KW-0408">Iron</keyword>
<dbReference type="STRING" id="2340.JV46_08910"/>
<dbReference type="RefSeq" id="WP_043117206.1">
    <property type="nucleotide sequence ID" value="NZ_JRAA01000002.1"/>
</dbReference>
<feature type="domain" description="Cytochrome c" evidence="5">
    <location>
        <begin position="32"/>
        <end position="125"/>
    </location>
</feature>
<proteinExistence type="predicted"/>
<keyword evidence="2 4" id="KW-0479">Metal-binding</keyword>